<name>W4LRI8_ENTF1</name>
<dbReference type="InterPro" id="IPR013783">
    <property type="entry name" value="Ig-like_fold"/>
</dbReference>
<protein>
    <recommendedName>
        <fullName evidence="3">Lipid-binding serum glycoprotein C-terminal domain-containing protein</fullName>
    </recommendedName>
</protein>
<accession>W4LRI8</accession>
<dbReference type="Gene3D" id="2.60.40.10">
    <property type="entry name" value="Immunoglobulins"/>
    <property type="match status" value="1"/>
</dbReference>
<evidence type="ECO:0000313" key="2">
    <source>
        <dbReference type="Proteomes" id="UP000019141"/>
    </source>
</evidence>
<proteinExistence type="predicted"/>
<organism evidence="1 2">
    <name type="scientific">Entotheonella factor</name>
    <dbReference type="NCBI Taxonomy" id="1429438"/>
    <lineage>
        <taxon>Bacteria</taxon>
        <taxon>Pseudomonadati</taxon>
        <taxon>Nitrospinota/Tectimicrobiota group</taxon>
        <taxon>Candidatus Tectimicrobiota</taxon>
        <taxon>Candidatus Entotheonellia</taxon>
        <taxon>Candidatus Entotheonellales</taxon>
        <taxon>Candidatus Entotheonellaceae</taxon>
        <taxon>Candidatus Entotheonella</taxon>
    </lineage>
</organism>
<keyword evidence="2" id="KW-1185">Reference proteome</keyword>
<dbReference type="EMBL" id="AZHW01000322">
    <property type="protein sequence ID" value="ETX00603.1"/>
    <property type="molecule type" value="Genomic_DNA"/>
</dbReference>
<evidence type="ECO:0000313" key="1">
    <source>
        <dbReference type="EMBL" id="ETX00603.1"/>
    </source>
</evidence>
<dbReference type="Proteomes" id="UP000019141">
    <property type="component" value="Unassembled WGS sequence"/>
</dbReference>
<gene>
    <name evidence="1" type="ORF">ETSY1_10640</name>
</gene>
<comment type="caution">
    <text evidence="1">The sequence shown here is derived from an EMBL/GenBank/DDBJ whole genome shotgun (WGS) entry which is preliminary data.</text>
</comment>
<reference evidence="1 2" key="1">
    <citation type="journal article" date="2014" name="Nature">
        <title>An environmental bacterial taxon with a large and distinct metabolic repertoire.</title>
        <authorList>
            <person name="Wilson M.C."/>
            <person name="Mori T."/>
            <person name="Ruckert C."/>
            <person name="Uria A.R."/>
            <person name="Helf M.J."/>
            <person name="Takada K."/>
            <person name="Gernert C."/>
            <person name="Steffens U.A."/>
            <person name="Heycke N."/>
            <person name="Schmitt S."/>
            <person name="Rinke C."/>
            <person name="Helfrich E.J."/>
            <person name="Brachmann A.O."/>
            <person name="Gurgui C."/>
            <person name="Wakimoto T."/>
            <person name="Kracht M."/>
            <person name="Crusemann M."/>
            <person name="Hentschel U."/>
            <person name="Abe I."/>
            <person name="Matsunaga S."/>
            <person name="Kalinowski J."/>
            <person name="Takeyama H."/>
            <person name="Piel J."/>
        </authorList>
    </citation>
    <scope>NUCLEOTIDE SEQUENCE [LARGE SCALE GENOMIC DNA]</scope>
    <source>
        <strain evidence="2">TSY1</strain>
    </source>
</reference>
<dbReference type="AlphaFoldDB" id="W4LRI8"/>
<dbReference type="HOGENOM" id="CLU_451066_0_0_7"/>
<evidence type="ECO:0008006" key="3">
    <source>
        <dbReference type="Google" id="ProtNLM"/>
    </source>
</evidence>
<sequence length="605" mass="62675">MPILAFVAAATFGFMSPDATEANILLTEPVHGTFTTAAQTVATGRVEMADLSNAALTVNGTAVPLAADGSFSHSVALDAARIFNPVLVELTVAGDLVARQRPVVIAGPSLPATALAPESLAVRLTDGGLDQLELLVLRSVDLDIATFLPPGPLFTQEVCVEIPLLPDICTDVEVSISDNPAPRVGSIDIDLDAATNQLNLQLTLQDLFVRAQVEAVDLSCTMTATAASMLANGAIRLEPSAADPTAVDVIQAGDIAITFSNFDTNTDCGGIIGDLIEEFLDLLVDNIRDLLQDGLEDFLNTVDAAGNTPLADILEDLLSVLSLESVINEAIAEIGLQTRVPFARIAEDSGGVTFVIDTGVDLLPAGTCADSQDNPALAAVYDVPQPLPALGSATPGGLPFDAGGAASATLLNQALRGATACGLLQVELTEIDIGGDPTPITAGLLGAFLPAFAQLDPAQPIQVVLRPTLAPVVSGAPGPAGELIDLRVSAYLLELFIPDDPAPLMQLALDLEAGLDALLDPATGGVQPRIGDVADLSALLIINPLGVDPSRIDFFIDLLLPQVDDLNDDLEPIEIPSVEGIDFEIVEVSPIGTYLGVFLDFVVQP</sequence>
<dbReference type="Gene3D" id="3.15.20.10">
    <property type="entry name" value="Bactericidal permeability-increasing protein, domain 2"/>
    <property type="match status" value="1"/>
</dbReference>